<gene>
    <name evidence="1" type="ORF">HY076_02530</name>
</gene>
<evidence type="ECO:0000313" key="2">
    <source>
        <dbReference type="Proteomes" id="UP000807850"/>
    </source>
</evidence>
<reference evidence="1" key="1">
    <citation type="submission" date="2020-07" db="EMBL/GenBank/DDBJ databases">
        <title>Huge and variable diversity of episymbiotic CPR bacteria and DPANN archaea in groundwater ecosystems.</title>
        <authorList>
            <person name="He C.Y."/>
            <person name="Keren R."/>
            <person name="Whittaker M."/>
            <person name="Farag I.F."/>
            <person name="Doudna J."/>
            <person name="Cate J.H.D."/>
            <person name="Banfield J.F."/>
        </authorList>
    </citation>
    <scope>NUCLEOTIDE SEQUENCE</scope>
    <source>
        <strain evidence="1">NC_groundwater_928_Pr1_S-0.2um_72_17</strain>
    </source>
</reference>
<comment type="caution">
    <text evidence="1">The sequence shown here is derived from an EMBL/GenBank/DDBJ whole genome shotgun (WGS) entry which is preliminary data.</text>
</comment>
<dbReference type="Proteomes" id="UP000807850">
    <property type="component" value="Unassembled WGS sequence"/>
</dbReference>
<sequence>MAAAGGHCDGGGMAGMATADLHDDCEACLDMANASERLDAAGAHRQTVRLKNGVMLVYTADSPAHVSAVQAAIASRNEHLAHYVAVGDKVRLCNGCKAIRGAIASGKLNREVVNIQGGVLTLLTSSDPAIVTKIHEMTDQKVAARLKS</sequence>
<evidence type="ECO:0000313" key="1">
    <source>
        <dbReference type="EMBL" id="MBI3539131.1"/>
    </source>
</evidence>
<accession>A0A9D6L5R6</accession>
<proteinExistence type="predicted"/>
<organism evidence="1 2">
    <name type="scientific">Eiseniibacteriota bacterium</name>
    <dbReference type="NCBI Taxonomy" id="2212470"/>
    <lineage>
        <taxon>Bacteria</taxon>
        <taxon>Candidatus Eiseniibacteriota</taxon>
    </lineage>
</organism>
<dbReference type="AlphaFoldDB" id="A0A9D6L5R6"/>
<dbReference type="EMBL" id="JACQAY010000071">
    <property type="protein sequence ID" value="MBI3539131.1"/>
    <property type="molecule type" value="Genomic_DNA"/>
</dbReference>
<protein>
    <submittedName>
        <fullName evidence="1">Uncharacterized protein</fullName>
    </submittedName>
</protein>
<name>A0A9D6L5R6_UNCEI</name>